<dbReference type="SUPFAM" id="SSF56112">
    <property type="entry name" value="Protein kinase-like (PK-like)"/>
    <property type="match status" value="1"/>
</dbReference>
<dbReference type="GO" id="GO:0004305">
    <property type="term" value="F:ethanolamine kinase activity"/>
    <property type="evidence" value="ECO:0007669"/>
    <property type="project" value="TreeGrafter"/>
</dbReference>
<dbReference type="Pfam" id="PF01636">
    <property type="entry name" value="APH"/>
    <property type="match status" value="1"/>
</dbReference>
<dbReference type="Gene3D" id="3.30.200.20">
    <property type="entry name" value="Phosphorylase Kinase, domain 1"/>
    <property type="match status" value="1"/>
</dbReference>
<accession>A0A6J7ECU3</accession>
<dbReference type="InterPro" id="IPR011009">
    <property type="entry name" value="Kinase-like_dom_sf"/>
</dbReference>
<dbReference type="InterPro" id="IPR002575">
    <property type="entry name" value="Aminoglycoside_PTrfase"/>
</dbReference>
<dbReference type="EMBL" id="CAFBLP010000030">
    <property type="protein sequence ID" value="CAB4879528.1"/>
    <property type="molecule type" value="Genomic_DNA"/>
</dbReference>
<dbReference type="AlphaFoldDB" id="A0A6J7ECU3"/>
<proteinExistence type="predicted"/>
<reference evidence="2" key="1">
    <citation type="submission" date="2020-05" db="EMBL/GenBank/DDBJ databases">
        <authorList>
            <person name="Chiriac C."/>
            <person name="Salcher M."/>
            <person name="Ghai R."/>
            <person name="Kavagutti S V."/>
        </authorList>
    </citation>
    <scope>NUCLEOTIDE SEQUENCE</scope>
</reference>
<gene>
    <name evidence="2" type="ORF">UFOPK3376_01365</name>
</gene>
<evidence type="ECO:0000313" key="2">
    <source>
        <dbReference type="EMBL" id="CAB4879528.1"/>
    </source>
</evidence>
<dbReference type="PANTHER" id="PTHR22603:SF66">
    <property type="entry name" value="ETHANOLAMINE KINASE"/>
    <property type="match status" value="1"/>
</dbReference>
<organism evidence="2">
    <name type="scientific">freshwater metagenome</name>
    <dbReference type="NCBI Taxonomy" id="449393"/>
    <lineage>
        <taxon>unclassified sequences</taxon>
        <taxon>metagenomes</taxon>
        <taxon>ecological metagenomes</taxon>
    </lineage>
</organism>
<feature type="domain" description="Aminoglycoside phosphotransferase" evidence="1">
    <location>
        <begin position="22"/>
        <end position="236"/>
    </location>
</feature>
<sequence length="302" mass="33211">MVTEIGTIVRRVPAWAAAEFSVRPLSGGITNLNYVVTVAGNEFVLRVPGERTELLGIDRRREAEASKRAADLGIGPPVFGELTGVGTQITQFVPGHHLGNTAFIERLDTVVGLLRILHGSGPLSGAFPIHRVVEWHARDASSHGVVAPAAYERLHQQSRHIEAAFAAAPTVPVPCHNDLLPGNVLFSEDRVWLLDYEYAGMNDVFFDLANLSVNCGLTTEADEYLLRRYFGGISASRWARLQLMKVMSEFREGMWAVVQQAISTLDTDFVTYANERLTNCERLAASADFGRWLTDARSHPGV</sequence>
<dbReference type="Gene3D" id="3.90.1200.10">
    <property type="match status" value="1"/>
</dbReference>
<dbReference type="GO" id="GO:0006646">
    <property type="term" value="P:phosphatidylethanolamine biosynthetic process"/>
    <property type="evidence" value="ECO:0007669"/>
    <property type="project" value="TreeGrafter"/>
</dbReference>
<evidence type="ECO:0000259" key="1">
    <source>
        <dbReference type="Pfam" id="PF01636"/>
    </source>
</evidence>
<dbReference type="GO" id="GO:0005737">
    <property type="term" value="C:cytoplasm"/>
    <property type="evidence" value="ECO:0007669"/>
    <property type="project" value="TreeGrafter"/>
</dbReference>
<name>A0A6J7ECU3_9ZZZZ</name>
<protein>
    <submittedName>
        <fullName evidence="2">Unannotated protein</fullName>
    </submittedName>
</protein>
<dbReference type="PANTHER" id="PTHR22603">
    <property type="entry name" value="CHOLINE/ETHANOALAMINE KINASE"/>
    <property type="match status" value="1"/>
</dbReference>
<dbReference type="CDD" id="cd05151">
    <property type="entry name" value="ChoK-like"/>
    <property type="match status" value="1"/>
</dbReference>